<reference evidence="3 4" key="1">
    <citation type="submission" date="2024-10" db="EMBL/GenBank/DDBJ databases">
        <authorList>
            <person name="Cho J.-C."/>
        </authorList>
    </citation>
    <scope>NUCLEOTIDE SEQUENCE [LARGE SCALE GENOMIC DNA]</scope>
    <source>
        <strain evidence="3 4">KCTC29696</strain>
    </source>
</reference>
<feature type="transmembrane region" description="Helical" evidence="2">
    <location>
        <begin position="260"/>
        <end position="284"/>
    </location>
</feature>
<feature type="transmembrane region" description="Helical" evidence="2">
    <location>
        <begin position="158"/>
        <end position="186"/>
    </location>
</feature>
<feature type="compositionally biased region" description="Basic and acidic residues" evidence="1">
    <location>
        <begin position="109"/>
        <end position="119"/>
    </location>
</feature>
<keyword evidence="2" id="KW-1133">Transmembrane helix</keyword>
<keyword evidence="2" id="KW-0812">Transmembrane</keyword>
<gene>
    <name evidence="3" type="ORF">ACG5V6_10785</name>
</gene>
<organism evidence="3 4">
    <name type="scientific">Streptomyces chitinivorans</name>
    <dbReference type="NCBI Taxonomy" id="1257027"/>
    <lineage>
        <taxon>Bacteria</taxon>
        <taxon>Bacillati</taxon>
        <taxon>Actinomycetota</taxon>
        <taxon>Actinomycetes</taxon>
        <taxon>Kitasatosporales</taxon>
        <taxon>Streptomycetaceae</taxon>
        <taxon>Streptomyces</taxon>
    </lineage>
</organism>
<feature type="region of interest" description="Disordered" evidence="1">
    <location>
        <begin position="1"/>
        <end position="153"/>
    </location>
</feature>
<feature type="region of interest" description="Disordered" evidence="1">
    <location>
        <begin position="287"/>
        <end position="329"/>
    </location>
</feature>
<comment type="caution">
    <text evidence="3">The sequence shown here is derived from an EMBL/GenBank/DDBJ whole genome shotgun (WGS) entry which is preliminary data.</text>
</comment>
<protein>
    <submittedName>
        <fullName evidence="3">DUF2637 domain-containing protein</fullName>
    </submittedName>
</protein>
<dbReference type="Pfam" id="PF10935">
    <property type="entry name" value="DUF2637"/>
    <property type="match status" value="1"/>
</dbReference>
<dbReference type="InterPro" id="IPR021235">
    <property type="entry name" value="DUF2637"/>
</dbReference>
<evidence type="ECO:0000256" key="1">
    <source>
        <dbReference type="SAM" id="MobiDB-lite"/>
    </source>
</evidence>
<dbReference type="Proteomes" id="UP001607069">
    <property type="component" value="Unassembled WGS sequence"/>
</dbReference>
<feature type="compositionally biased region" description="Basic residues" evidence="1">
    <location>
        <begin position="144"/>
        <end position="153"/>
    </location>
</feature>
<feature type="compositionally biased region" description="Basic and acidic residues" evidence="1">
    <location>
        <begin position="76"/>
        <end position="86"/>
    </location>
</feature>
<name>A0ABW7HSH4_9ACTN</name>
<proteinExistence type="predicted"/>
<keyword evidence="2" id="KW-0472">Membrane</keyword>
<evidence type="ECO:0000313" key="3">
    <source>
        <dbReference type="EMBL" id="MFH0248697.1"/>
    </source>
</evidence>
<feature type="transmembrane region" description="Helical" evidence="2">
    <location>
        <begin position="235"/>
        <end position="254"/>
    </location>
</feature>
<feature type="transmembrane region" description="Helical" evidence="2">
    <location>
        <begin position="206"/>
        <end position="223"/>
    </location>
</feature>
<dbReference type="EMBL" id="JBIHMK010000031">
    <property type="protein sequence ID" value="MFH0248697.1"/>
    <property type="molecule type" value="Genomic_DNA"/>
</dbReference>
<sequence>MSDQGPHFDPYGTPPGPDPEWYRTGVHPDFDPWFVPEQRAPAPPDVDVLDPSWDFEAELAKLLQDSGHAPHRPHGREHGREHDSSRARPASTEHSGGGAHTGTEPPADETTRVLRRFDSGDTAETGRFGGAAPARRAGRPAAERRHRRRRRTPHRPELSLLHVFSYAVAALTAGIVAMVSVLGGLVSYDPLRLLAGPTVPADLARWWPLLIYGPWLTGSLSILRATVLRRRVRHSWAVVILFSAVAVALCVAHAPKTLTGVAAAGLPPITALACFHQLVGQITLTQPRHALPRRPAPPPQRGPLPRRRTTYRVDGPGRPSGEGRPGRSG</sequence>
<keyword evidence="4" id="KW-1185">Reference proteome</keyword>
<evidence type="ECO:0000313" key="4">
    <source>
        <dbReference type="Proteomes" id="UP001607069"/>
    </source>
</evidence>
<accession>A0ABW7HSH4</accession>
<evidence type="ECO:0000256" key="2">
    <source>
        <dbReference type="SAM" id="Phobius"/>
    </source>
</evidence>
<dbReference type="RefSeq" id="WP_279951631.1">
    <property type="nucleotide sequence ID" value="NZ_BAABEN010000005.1"/>
</dbReference>